<dbReference type="Gene3D" id="1.10.10.10">
    <property type="entry name" value="Winged helix-like DNA-binding domain superfamily/Winged helix DNA-binding domain"/>
    <property type="match status" value="1"/>
</dbReference>
<dbReference type="PROSITE" id="PS50995">
    <property type="entry name" value="HTH_MARR_2"/>
    <property type="match status" value="1"/>
</dbReference>
<dbReference type="InterPro" id="IPR023187">
    <property type="entry name" value="Tscrpt_reg_MarR-type_CS"/>
</dbReference>
<dbReference type="RefSeq" id="WP_223094597.1">
    <property type="nucleotide sequence ID" value="NZ_CP061913.1"/>
</dbReference>
<dbReference type="PROSITE" id="PS01117">
    <property type="entry name" value="HTH_MARR_1"/>
    <property type="match status" value="1"/>
</dbReference>
<dbReference type="EMBL" id="JBHMCA010000067">
    <property type="protein sequence ID" value="MFB9449551.1"/>
    <property type="molecule type" value="Genomic_DNA"/>
</dbReference>
<dbReference type="InterPro" id="IPR039422">
    <property type="entry name" value="MarR/SlyA-like"/>
</dbReference>
<evidence type="ECO:0000256" key="1">
    <source>
        <dbReference type="ARBA" id="ARBA00023015"/>
    </source>
</evidence>
<evidence type="ECO:0000259" key="4">
    <source>
        <dbReference type="PROSITE" id="PS50995"/>
    </source>
</evidence>
<sequence length="135" mass="14959">MEYTLGPLLRRAGRRAADAFSAALAPLEIEGRHFGVLLNLHRAGPQSQRELSGRTGSDKSTMTRTIDELAARGLVVRRASASDRRVNVVELTDAGRERFAAAERVAAEVNDELMAHMTADERDALRHHLRRFLDA</sequence>
<dbReference type="Pfam" id="PF12802">
    <property type="entry name" value="MarR_2"/>
    <property type="match status" value="1"/>
</dbReference>
<organism evidence="5 6">
    <name type="scientific">Dactylosporangium vinaceum</name>
    <dbReference type="NCBI Taxonomy" id="53362"/>
    <lineage>
        <taxon>Bacteria</taxon>
        <taxon>Bacillati</taxon>
        <taxon>Actinomycetota</taxon>
        <taxon>Actinomycetes</taxon>
        <taxon>Micromonosporales</taxon>
        <taxon>Micromonosporaceae</taxon>
        <taxon>Dactylosporangium</taxon>
    </lineage>
</organism>
<keyword evidence="1" id="KW-0805">Transcription regulation</keyword>
<dbReference type="Proteomes" id="UP001589608">
    <property type="component" value="Unassembled WGS sequence"/>
</dbReference>
<keyword evidence="3" id="KW-0804">Transcription</keyword>
<accession>A0ABV5ML16</accession>
<dbReference type="InterPro" id="IPR036390">
    <property type="entry name" value="WH_DNA-bd_sf"/>
</dbReference>
<reference evidence="5 6" key="1">
    <citation type="submission" date="2024-09" db="EMBL/GenBank/DDBJ databases">
        <authorList>
            <person name="Sun Q."/>
            <person name="Mori K."/>
        </authorList>
    </citation>
    <scope>NUCLEOTIDE SEQUENCE [LARGE SCALE GENOMIC DNA]</scope>
    <source>
        <strain evidence="5 6">JCM 3307</strain>
    </source>
</reference>
<dbReference type="PANTHER" id="PTHR33164:SF99">
    <property type="entry name" value="MARR FAMILY REGULATORY PROTEIN"/>
    <property type="match status" value="1"/>
</dbReference>
<dbReference type="InterPro" id="IPR000835">
    <property type="entry name" value="HTH_MarR-typ"/>
</dbReference>
<dbReference type="PRINTS" id="PR00598">
    <property type="entry name" value="HTHMARR"/>
</dbReference>
<proteinExistence type="predicted"/>
<gene>
    <name evidence="5" type="ORF">ACFFTR_41285</name>
</gene>
<dbReference type="SMART" id="SM00347">
    <property type="entry name" value="HTH_MARR"/>
    <property type="match status" value="1"/>
</dbReference>
<feature type="domain" description="HTH marR-type" evidence="4">
    <location>
        <begin position="2"/>
        <end position="134"/>
    </location>
</feature>
<dbReference type="PANTHER" id="PTHR33164">
    <property type="entry name" value="TRANSCRIPTIONAL REGULATOR, MARR FAMILY"/>
    <property type="match status" value="1"/>
</dbReference>
<keyword evidence="2" id="KW-0238">DNA-binding</keyword>
<keyword evidence="6" id="KW-1185">Reference proteome</keyword>
<evidence type="ECO:0000313" key="6">
    <source>
        <dbReference type="Proteomes" id="UP001589608"/>
    </source>
</evidence>
<name>A0ABV5ML16_9ACTN</name>
<protein>
    <submittedName>
        <fullName evidence="5">MarR family winged helix-turn-helix transcriptional regulator</fullName>
    </submittedName>
</protein>
<evidence type="ECO:0000256" key="3">
    <source>
        <dbReference type="ARBA" id="ARBA00023163"/>
    </source>
</evidence>
<dbReference type="InterPro" id="IPR036388">
    <property type="entry name" value="WH-like_DNA-bd_sf"/>
</dbReference>
<comment type="caution">
    <text evidence="5">The sequence shown here is derived from an EMBL/GenBank/DDBJ whole genome shotgun (WGS) entry which is preliminary data.</text>
</comment>
<evidence type="ECO:0000313" key="5">
    <source>
        <dbReference type="EMBL" id="MFB9449551.1"/>
    </source>
</evidence>
<dbReference type="SUPFAM" id="SSF46785">
    <property type="entry name" value="Winged helix' DNA-binding domain"/>
    <property type="match status" value="1"/>
</dbReference>
<evidence type="ECO:0000256" key="2">
    <source>
        <dbReference type="ARBA" id="ARBA00023125"/>
    </source>
</evidence>